<feature type="transmembrane region" description="Helical" evidence="6">
    <location>
        <begin position="152"/>
        <end position="171"/>
    </location>
</feature>
<accession>A0ABN2R262</accession>
<keyword evidence="3 6" id="KW-1133">Transmembrane helix</keyword>
<feature type="transmembrane region" description="Helical" evidence="6">
    <location>
        <begin position="272"/>
        <end position="293"/>
    </location>
</feature>
<keyword evidence="9" id="KW-1185">Reference proteome</keyword>
<protein>
    <recommendedName>
        <fullName evidence="7">O-antigen ligase-related domain-containing protein</fullName>
    </recommendedName>
</protein>
<feature type="domain" description="O-antigen ligase-related" evidence="7">
    <location>
        <begin position="308"/>
        <end position="448"/>
    </location>
</feature>
<evidence type="ECO:0000313" key="8">
    <source>
        <dbReference type="EMBL" id="GAA1962219.1"/>
    </source>
</evidence>
<evidence type="ECO:0000256" key="5">
    <source>
        <dbReference type="SAM" id="MobiDB-lite"/>
    </source>
</evidence>
<feature type="transmembrane region" description="Helical" evidence="6">
    <location>
        <begin position="441"/>
        <end position="460"/>
    </location>
</feature>
<organism evidence="8 9">
    <name type="scientific">Agromyces allii</name>
    <dbReference type="NCBI Taxonomy" id="393607"/>
    <lineage>
        <taxon>Bacteria</taxon>
        <taxon>Bacillati</taxon>
        <taxon>Actinomycetota</taxon>
        <taxon>Actinomycetes</taxon>
        <taxon>Micrococcales</taxon>
        <taxon>Microbacteriaceae</taxon>
        <taxon>Agromyces</taxon>
    </lineage>
</organism>
<dbReference type="Proteomes" id="UP001499954">
    <property type="component" value="Unassembled WGS sequence"/>
</dbReference>
<feature type="transmembrane region" description="Helical" evidence="6">
    <location>
        <begin position="498"/>
        <end position="516"/>
    </location>
</feature>
<dbReference type="InterPro" id="IPR051533">
    <property type="entry name" value="WaaL-like"/>
</dbReference>
<evidence type="ECO:0000256" key="4">
    <source>
        <dbReference type="ARBA" id="ARBA00023136"/>
    </source>
</evidence>
<feature type="region of interest" description="Disordered" evidence="5">
    <location>
        <begin position="11"/>
        <end position="40"/>
    </location>
</feature>
<dbReference type="PANTHER" id="PTHR37422:SF13">
    <property type="entry name" value="LIPOPOLYSACCHARIDE BIOSYNTHESIS PROTEIN PA4999-RELATED"/>
    <property type="match status" value="1"/>
</dbReference>
<dbReference type="PANTHER" id="PTHR37422">
    <property type="entry name" value="TEICHURONIC ACID BIOSYNTHESIS PROTEIN TUAE"/>
    <property type="match status" value="1"/>
</dbReference>
<feature type="transmembrane region" description="Helical" evidence="6">
    <location>
        <begin position="209"/>
        <end position="229"/>
    </location>
</feature>
<dbReference type="PROSITE" id="PS51318">
    <property type="entry name" value="TAT"/>
    <property type="match status" value="1"/>
</dbReference>
<feature type="transmembrane region" description="Helical" evidence="6">
    <location>
        <begin position="305"/>
        <end position="338"/>
    </location>
</feature>
<evidence type="ECO:0000256" key="3">
    <source>
        <dbReference type="ARBA" id="ARBA00022989"/>
    </source>
</evidence>
<feature type="transmembrane region" description="Helical" evidence="6">
    <location>
        <begin position="123"/>
        <end position="140"/>
    </location>
</feature>
<dbReference type="Pfam" id="PF04932">
    <property type="entry name" value="Wzy_C"/>
    <property type="match status" value="1"/>
</dbReference>
<dbReference type="EMBL" id="BAAAMK010000008">
    <property type="protein sequence ID" value="GAA1962219.1"/>
    <property type="molecule type" value="Genomic_DNA"/>
</dbReference>
<dbReference type="InterPro" id="IPR007016">
    <property type="entry name" value="O-antigen_ligase-rel_domated"/>
</dbReference>
<comment type="subcellular location">
    <subcellularLocation>
        <location evidence="1">Membrane</location>
        <topology evidence="1">Multi-pass membrane protein</topology>
    </subcellularLocation>
</comment>
<comment type="caution">
    <text evidence="8">The sequence shown here is derived from an EMBL/GenBank/DDBJ whole genome shotgun (WGS) entry which is preliminary data.</text>
</comment>
<keyword evidence="4 6" id="KW-0472">Membrane</keyword>
<evidence type="ECO:0000256" key="2">
    <source>
        <dbReference type="ARBA" id="ARBA00022692"/>
    </source>
</evidence>
<dbReference type="InterPro" id="IPR006311">
    <property type="entry name" value="TAT_signal"/>
</dbReference>
<proteinExistence type="predicted"/>
<evidence type="ECO:0000313" key="9">
    <source>
        <dbReference type="Proteomes" id="UP001499954"/>
    </source>
</evidence>
<evidence type="ECO:0000256" key="1">
    <source>
        <dbReference type="ARBA" id="ARBA00004141"/>
    </source>
</evidence>
<keyword evidence="2 6" id="KW-0812">Transmembrane</keyword>
<gene>
    <name evidence="8" type="ORF">GCM10009717_31290</name>
</gene>
<feature type="transmembrane region" description="Helical" evidence="6">
    <location>
        <begin position="177"/>
        <end position="202"/>
    </location>
</feature>
<evidence type="ECO:0000256" key="6">
    <source>
        <dbReference type="SAM" id="Phobius"/>
    </source>
</evidence>
<feature type="transmembrane region" description="Helical" evidence="6">
    <location>
        <begin position="345"/>
        <end position="365"/>
    </location>
</feature>
<name>A0ABN2R262_9MICO</name>
<feature type="compositionally biased region" description="Low complexity" evidence="5">
    <location>
        <begin position="19"/>
        <end position="35"/>
    </location>
</feature>
<feature type="transmembrane region" description="Helical" evidence="6">
    <location>
        <begin position="91"/>
        <end position="111"/>
    </location>
</feature>
<reference evidence="8 9" key="1">
    <citation type="journal article" date="2019" name="Int. J. Syst. Evol. Microbiol.">
        <title>The Global Catalogue of Microorganisms (GCM) 10K type strain sequencing project: providing services to taxonomists for standard genome sequencing and annotation.</title>
        <authorList>
            <consortium name="The Broad Institute Genomics Platform"/>
            <consortium name="The Broad Institute Genome Sequencing Center for Infectious Disease"/>
            <person name="Wu L."/>
            <person name="Ma J."/>
        </authorList>
    </citation>
    <scope>NUCLEOTIDE SEQUENCE [LARGE SCALE GENOMIC DNA]</scope>
    <source>
        <strain evidence="8 9">JCM 13584</strain>
    </source>
</reference>
<dbReference type="RefSeq" id="WP_157415270.1">
    <property type="nucleotide sequence ID" value="NZ_BAAAMK010000008.1"/>
</dbReference>
<feature type="transmembrane region" description="Helical" evidence="6">
    <location>
        <begin position="472"/>
        <end position="492"/>
    </location>
</feature>
<sequence length="554" mass="58654">MSVADAVRALDARDGEQRTGSTPSGAGPGSAGSSAEVEGQGRPSRRRVVVAAAVLAVVALAAVLLLPPLIAAAAIGFVAVLVLFRRFVFTWSAMIIGLAGVIMLVPARRYAIPIPLPFQLEPYRLVLGIVLVALVVSLILKPEVRWRPVAFGWPIGIFLVTIAVSFVVNVTELANEALVQTAVGGITQMLFMLAVFFCFRLLLRSERDVMLLITFVTWAGVVVAFFAIIERLSRFNVFLVLGNFLPLTLLREGGDVSRAGVARAFGSAQHPIALAVALCILIPLAVYLAKYAAWPRNEINRKIVYAGAVILLFGGIMAAISRTAVVVLAVMFLVTLIFHPKVAGVLFALSLPVVLLAAAVLPKVFESMVLSFLDVDSLVASQYTSAGMGGAGRLADLEPAMAEVEQQPFFGSGFGSRIVIGDDANAFILDNQFLGTLMETGALGVIGLAVFLLVPPIMLLRFAFAQAAERRHAVLALAIAVAISGYIAAIFFYDAFGFFQTFFILCMLLAVGAWLVTEAPRRSTVGGADAAASVDDTFADPAAADDLMLGAGAR</sequence>
<feature type="transmembrane region" description="Helical" evidence="6">
    <location>
        <begin position="51"/>
        <end position="84"/>
    </location>
</feature>
<evidence type="ECO:0000259" key="7">
    <source>
        <dbReference type="Pfam" id="PF04932"/>
    </source>
</evidence>